<accession>A0A5D0D0T8</accession>
<dbReference type="SUPFAM" id="SSF55729">
    <property type="entry name" value="Acyl-CoA N-acyltransferases (Nat)"/>
    <property type="match status" value="1"/>
</dbReference>
<dbReference type="GO" id="GO:0016747">
    <property type="term" value="F:acyltransferase activity, transferring groups other than amino-acyl groups"/>
    <property type="evidence" value="ECO:0007669"/>
    <property type="project" value="InterPro"/>
</dbReference>
<dbReference type="EMBL" id="VSDO01000001">
    <property type="protein sequence ID" value="TYA15538.1"/>
    <property type="molecule type" value="Genomic_DNA"/>
</dbReference>
<dbReference type="Proteomes" id="UP000325218">
    <property type="component" value="Unassembled WGS sequence"/>
</dbReference>
<comment type="caution">
    <text evidence="2">The sequence shown here is derived from an EMBL/GenBank/DDBJ whole genome shotgun (WGS) entry which is preliminary data.</text>
</comment>
<sequence length="127" mass="14477">MEYAAGFDPEREKEAWELYASGGQAELYGYQEEGEWIGLIGFALREGGQMDIHHLAVHPEDRLKGYGRGMLLETLLLKQPRVITAITDEEGADFFRNIGFSVQGFISQGGYEEFRCVYRTEEEESDE</sequence>
<dbReference type="PROSITE" id="PS51186">
    <property type="entry name" value="GNAT"/>
    <property type="match status" value="1"/>
</dbReference>
<dbReference type="Pfam" id="PF13508">
    <property type="entry name" value="Acetyltransf_7"/>
    <property type="match status" value="1"/>
</dbReference>
<evidence type="ECO:0000313" key="2">
    <source>
        <dbReference type="EMBL" id="TYA15538.1"/>
    </source>
</evidence>
<gene>
    <name evidence="2" type="ORF">FRY98_01595</name>
</gene>
<dbReference type="InterPro" id="IPR016181">
    <property type="entry name" value="Acyl_CoA_acyltransferase"/>
</dbReference>
<dbReference type="InterPro" id="IPR000182">
    <property type="entry name" value="GNAT_dom"/>
</dbReference>
<protein>
    <submittedName>
        <fullName evidence="2">GNAT family N-acetyltransferase</fullName>
    </submittedName>
</protein>
<evidence type="ECO:0000259" key="1">
    <source>
        <dbReference type="PROSITE" id="PS51186"/>
    </source>
</evidence>
<dbReference type="OrthoDB" id="45853at2"/>
<feature type="domain" description="N-acetyltransferase" evidence="1">
    <location>
        <begin position="1"/>
        <end position="121"/>
    </location>
</feature>
<reference evidence="2 3" key="1">
    <citation type="submission" date="2019-08" db="EMBL/GenBank/DDBJ databases">
        <title>Genome sequencing of Paenibacillus faecis DSM 23593(T).</title>
        <authorList>
            <person name="Kook J.-K."/>
            <person name="Park S.-N."/>
            <person name="Lim Y.K."/>
        </authorList>
    </citation>
    <scope>NUCLEOTIDE SEQUENCE [LARGE SCALE GENOMIC DNA]</scope>
    <source>
        <strain evidence="2 3">DSM 23593</strain>
    </source>
</reference>
<keyword evidence="3" id="KW-1185">Reference proteome</keyword>
<organism evidence="2 3">
    <name type="scientific">Paenibacillus faecis</name>
    <dbReference type="NCBI Taxonomy" id="862114"/>
    <lineage>
        <taxon>Bacteria</taxon>
        <taxon>Bacillati</taxon>
        <taxon>Bacillota</taxon>
        <taxon>Bacilli</taxon>
        <taxon>Bacillales</taxon>
        <taxon>Paenibacillaceae</taxon>
        <taxon>Paenibacillus</taxon>
    </lineage>
</organism>
<dbReference type="AlphaFoldDB" id="A0A5D0D0T8"/>
<proteinExistence type="predicted"/>
<dbReference type="CDD" id="cd04301">
    <property type="entry name" value="NAT_SF"/>
    <property type="match status" value="1"/>
</dbReference>
<keyword evidence="2" id="KW-0808">Transferase</keyword>
<evidence type="ECO:0000313" key="3">
    <source>
        <dbReference type="Proteomes" id="UP000325218"/>
    </source>
</evidence>
<name>A0A5D0D0T8_9BACL</name>
<dbReference type="Gene3D" id="3.40.630.30">
    <property type="match status" value="1"/>
</dbReference>